<dbReference type="AlphaFoldDB" id="A0A3A3GKM6"/>
<reference evidence="2 3" key="1">
    <citation type="submission" date="2018-09" db="EMBL/GenBank/DDBJ databases">
        <title>Paenibacillus SK2017-BO5.</title>
        <authorList>
            <person name="Piskunova J.V."/>
            <person name="Dubiley S.A."/>
            <person name="Severinov K.V."/>
        </authorList>
    </citation>
    <scope>NUCLEOTIDE SEQUENCE [LARGE SCALE GENOMIC DNA]</scope>
    <source>
        <strain evidence="2 3">BO5</strain>
    </source>
</reference>
<dbReference type="InterPro" id="IPR011116">
    <property type="entry name" value="SecA_Wing/Scaffold"/>
</dbReference>
<comment type="caution">
    <text evidence="2">The sequence shown here is derived from an EMBL/GenBank/DDBJ whole genome shotgun (WGS) entry which is preliminary data.</text>
</comment>
<sequence>MLHRYGRAYPFPERWLSANPDKPLRAPAVHRLISHIQRMAEGRNTARRLMLNRYADVLEQQRRIIAVWRRDVLMEETPPLLKLAEDAARHKRLCRRWGAERARRLEKRVTLRHIDQRWSDYVEYVSAVREGLHLEGLSRQDPLDLYHQRLIGAQAGERECLRPYRCRRCGLLALLSCTPALGNARLRVRLAFAYPCIRERPHSCTSCIRVPCIREGPPSCTSCIRVPLHSGTPAFVYVLHSRIPAFVSPFPRHHLLLLVHSFTRTFILS</sequence>
<evidence type="ECO:0000313" key="3">
    <source>
        <dbReference type="Proteomes" id="UP000266177"/>
    </source>
</evidence>
<dbReference type="Proteomes" id="UP000266177">
    <property type="component" value="Unassembled WGS sequence"/>
</dbReference>
<feature type="domain" description="SecA Wing/Scaffold" evidence="1">
    <location>
        <begin position="23"/>
        <end position="77"/>
    </location>
</feature>
<organism evidence="2 3">
    <name type="scientific">Paenibacillus thiaminolyticus</name>
    <name type="common">Bacillus thiaminolyticus</name>
    <dbReference type="NCBI Taxonomy" id="49283"/>
    <lineage>
        <taxon>Bacteria</taxon>
        <taxon>Bacillati</taxon>
        <taxon>Bacillota</taxon>
        <taxon>Bacilli</taxon>
        <taxon>Bacillales</taxon>
        <taxon>Paenibacillaceae</taxon>
        <taxon>Paenibacillus</taxon>
    </lineage>
</organism>
<accession>A0A3A3GKM6</accession>
<feature type="domain" description="SecA Wing/Scaffold" evidence="1">
    <location>
        <begin position="93"/>
        <end position="148"/>
    </location>
</feature>
<dbReference type="GO" id="GO:0017038">
    <property type="term" value="P:protein import"/>
    <property type="evidence" value="ECO:0007669"/>
    <property type="project" value="InterPro"/>
</dbReference>
<evidence type="ECO:0000313" key="2">
    <source>
        <dbReference type="EMBL" id="RJG24324.1"/>
    </source>
</evidence>
<dbReference type="EMBL" id="QYZD01000007">
    <property type="protein sequence ID" value="RJG24324.1"/>
    <property type="molecule type" value="Genomic_DNA"/>
</dbReference>
<dbReference type="Gene3D" id="1.10.3060.10">
    <property type="entry name" value="Helical scaffold and wing domains of SecA"/>
    <property type="match status" value="1"/>
</dbReference>
<evidence type="ECO:0000259" key="1">
    <source>
        <dbReference type="Pfam" id="PF07516"/>
    </source>
</evidence>
<protein>
    <recommendedName>
        <fullName evidence="1">SecA Wing/Scaffold domain-containing protein</fullName>
    </recommendedName>
</protein>
<gene>
    <name evidence="2" type="ORF">DQX05_10745</name>
</gene>
<proteinExistence type="predicted"/>
<name>A0A3A3GKM6_PANTH</name>
<dbReference type="Pfam" id="PF07516">
    <property type="entry name" value="SecA_SW"/>
    <property type="match status" value="2"/>
</dbReference>
<dbReference type="SUPFAM" id="SSF81886">
    <property type="entry name" value="Helical scaffold and wing domains of SecA"/>
    <property type="match status" value="1"/>
</dbReference>
<dbReference type="InterPro" id="IPR036266">
    <property type="entry name" value="SecA_Wing/Scaffold_sf"/>
</dbReference>
<dbReference type="GO" id="GO:0016020">
    <property type="term" value="C:membrane"/>
    <property type="evidence" value="ECO:0007669"/>
    <property type="project" value="InterPro"/>
</dbReference>